<accession>A0A3E2W445</accession>
<dbReference type="OrthoDB" id="9775804at2"/>
<dbReference type="GO" id="GO:0016747">
    <property type="term" value="F:acyltransferase activity, transferring groups other than amino-acyl groups"/>
    <property type="evidence" value="ECO:0007669"/>
    <property type="project" value="InterPro"/>
</dbReference>
<dbReference type="CDD" id="cd04301">
    <property type="entry name" value="NAT_SF"/>
    <property type="match status" value="1"/>
</dbReference>
<name>A0A3E2W445_CLOIN</name>
<sequence>MNINYKRMESQHVDAVVKLYIDYYNTYEGGCWTYDKAYKRLHQLMTIEDALCFIQMVDHVISGFVMGYFKEFDDLTGYYLEEIVVVKQFQGAHLGTHFLNKLEKTVKANGASFIELLSVNDEMHAHFYTKSGYKNAENMIFKCKHFAD</sequence>
<evidence type="ECO:0000313" key="2">
    <source>
        <dbReference type="EMBL" id="RGC18602.1"/>
    </source>
</evidence>
<evidence type="ECO:0000259" key="1">
    <source>
        <dbReference type="PROSITE" id="PS51186"/>
    </source>
</evidence>
<reference evidence="2 3" key="1">
    <citation type="submission" date="2018-08" db="EMBL/GenBank/DDBJ databases">
        <title>A genome reference for cultivated species of the human gut microbiota.</title>
        <authorList>
            <person name="Zou Y."/>
            <person name="Xue W."/>
            <person name="Luo G."/>
        </authorList>
    </citation>
    <scope>NUCLEOTIDE SEQUENCE [LARGE SCALE GENOMIC DNA]</scope>
    <source>
        <strain evidence="2 3">OF01-2LB</strain>
    </source>
</reference>
<gene>
    <name evidence="2" type="ORF">DXA38_02600</name>
</gene>
<comment type="caution">
    <text evidence="2">The sequence shown here is derived from an EMBL/GenBank/DDBJ whole genome shotgun (WGS) entry which is preliminary data.</text>
</comment>
<dbReference type="Gene3D" id="3.40.630.30">
    <property type="match status" value="1"/>
</dbReference>
<organism evidence="2 3">
    <name type="scientific">Clostridium innocuum</name>
    <dbReference type="NCBI Taxonomy" id="1522"/>
    <lineage>
        <taxon>Bacteria</taxon>
        <taxon>Bacillati</taxon>
        <taxon>Bacillota</taxon>
        <taxon>Clostridia</taxon>
        <taxon>Eubacteriales</taxon>
        <taxon>Clostridiaceae</taxon>
        <taxon>Clostridium</taxon>
    </lineage>
</organism>
<dbReference type="InterPro" id="IPR000182">
    <property type="entry name" value="GNAT_dom"/>
</dbReference>
<dbReference type="SUPFAM" id="SSF55729">
    <property type="entry name" value="Acyl-CoA N-acyltransferases (Nat)"/>
    <property type="match status" value="1"/>
</dbReference>
<proteinExistence type="predicted"/>
<dbReference type="InterPro" id="IPR016181">
    <property type="entry name" value="Acyl_CoA_acyltransferase"/>
</dbReference>
<feature type="domain" description="N-acetyltransferase" evidence="1">
    <location>
        <begin position="3"/>
        <end position="148"/>
    </location>
</feature>
<dbReference type="PROSITE" id="PS51186">
    <property type="entry name" value="GNAT"/>
    <property type="match status" value="1"/>
</dbReference>
<dbReference type="AlphaFoldDB" id="A0A3E2W445"/>
<dbReference type="EMBL" id="QVEV01000002">
    <property type="protein sequence ID" value="RGC18602.1"/>
    <property type="molecule type" value="Genomic_DNA"/>
</dbReference>
<dbReference type="Pfam" id="PF00583">
    <property type="entry name" value="Acetyltransf_1"/>
    <property type="match status" value="1"/>
</dbReference>
<dbReference type="Proteomes" id="UP000260025">
    <property type="component" value="Unassembled WGS sequence"/>
</dbReference>
<evidence type="ECO:0000313" key="3">
    <source>
        <dbReference type="Proteomes" id="UP000260025"/>
    </source>
</evidence>
<keyword evidence="2" id="KW-0808">Transferase</keyword>
<dbReference type="RefSeq" id="WP_117441844.1">
    <property type="nucleotide sequence ID" value="NZ_JAJFEN010000008.1"/>
</dbReference>
<protein>
    <submittedName>
        <fullName evidence="2">GNAT family N-acetyltransferase</fullName>
    </submittedName>
</protein>